<evidence type="ECO:0000256" key="3">
    <source>
        <dbReference type="ARBA" id="ARBA00022801"/>
    </source>
</evidence>
<dbReference type="eggNOG" id="COG0622">
    <property type="taxonomic scope" value="Bacteria"/>
</dbReference>
<evidence type="ECO:0000313" key="7">
    <source>
        <dbReference type="Proteomes" id="UP000003100"/>
    </source>
</evidence>
<reference evidence="6 7" key="2">
    <citation type="submission" date="2009-02" db="EMBL/GenBank/DDBJ databases">
        <title>Draft genome sequence of Blautia hydrogenotrophica DSM 10507 (Ruminococcus hydrogenotrophicus DSM 10507).</title>
        <authorList>
            <person name="Sudarsanam P."/>
            <person name="Ley R."/>
            <person name="Guruge J."/>
            <person name="Turnbaugh P.J."/>
            <person name="Mahowald M."/>
            <person name="Liep D."/>
            <person name="Gordon J."/>
        </authorList>
    </citation>
    <scope>NUCLEOTIDE SEQUENCE [LARGE SCALE GENOMIC DNA]</scope>
    <source>
        <strain evidence="7">DSM 10507 / JCM 14656 / S5a33</strain>
    </source>
</reference>
<dbReference type="GO" id="GO:0016787">
    <property type="term" value="F:hydrolase activity"/>
    <property type="evidence" value="ECO:0007669"/>
    <property type="project" value="UniProtKB-UniRule"/>
</dbReference>
<dbReference type="GeneID" id="86820291"/>
<dbReference type="NCBIfam" id="TIGR00040">
    <property type="entry name" value="yfcE"/>
    <property type="match status" value="1"/>
</dbReference>
<dbReference type="GO" id="GO:0046872">
    <property type="term" value="F:metal ion binding"/>
    <property type="evidence" value="ECO:0007669"/>
    <property type="project" value="UniProtKB-KW"/>
</dbReference>
<keyword evidence="7" id="KW-1185">Reference proteome</keyword>
<evidence type="ECO:0000256" key="1">
    <source>
        <dbReference type="ARBA" id="ARBA00008950"/>
    </source>
</evidence>
<keyword evidence="2 4" id="KW-0479">Metal-binding</keyword>
<comment type="caution">
    <text evidence="6">The sequence shown here is derived from an EMBL/GenBank/DDBJ whole genome shotgun (WGS) entry which is preliminary data.</text>
</comment>
<keyword evidence="3" id="KW-0378">Hydrolase</keyword>
<dbReference type="RefSeq" id="WP_005947960.1">
    <property type="nucleotide sequence ID" value="NZ_CP136423.1"/>
</dbReference>
<dbReference type="PANTHER" id="PTHR11124">
    <property type="entry name" value="VACUOLAR SORTING PROTEIN VPS29"/>
    <property type="match status" value="1"/>
</dbReference>
<dbReference type="EC" id="3.1.4.-" evidence="4"/>
<comment type="cofactor">
    <cofactor evidence="4">
        <name>a divalent metal cation</name>
        <dbReference type="ChEBI" id="CHEBI:60240"/>
    </cofactor>
</comment>
<protein>
    <recommendedName>
        <fullName evidence="4">Phosphoesterase</fullName>
        <ecNumber evidence="4">3.1.4.-</ecNumber>
    </recommendedName>
</protein>
<dbReference type="PROSITE" id="PS01269">
    <property type="entry name" value="UPF0025"/>
    <property type="match status" value="1"/>
</dbReference>
<dbReference type="InterPro" id="IPR029052">
    <property type="entry name" value="Metallo-depent_PP-like"/>
</dbReference>
<dbReference type="Pfam" id="PF12850">
    <property type="entry name" value="Metallophos_2"/>
    <property type="match status" value="1"/>
</dbReference>
<sequence>MKRVGIISDTHDVLRCEVKEILKGCDAVIHGGDITTEEVLEEIRRLGNVYVVRGNNDWRFREKLQKSLRFEIEGVRFFLTHDKRDVSRRLEDVDVVIFGHSHKYYQETIDGRLWLNPGACGRPRFGLGLTMAVMEIEEGQFQVEKISLDSVKKRLFEDPRKGILR</sequence>
<gene>
    <name evidence="6" type="ORF">RUMHYD_01650</name>
</gene>
<evidence type="ECO:0000256" key="2">
    <source>
        <dbReference type="ARBA" id="ARBA00022723"/>
    </source>
</evidence>
<name>C0CLC9_BLAHS</name>
<evidence type="ECO:0000256" key="4">
    <source>
        <dbReference type="RuleBase" id="RU362039"/>
    </source>
</evidence>
<feature type="domain" description="Calcineurin-like phosphoesterase" evidence="5">
    <location>
        <begin position="3"/>
        <end position="138"/>
    </location>
</feature>
<evidence type="ECO:0000259" key="5">
    <source>
        <dbReference type="Pfam" id="PF12850"/>
    </source>
</evidence>
<dbReference type="EMBL" id="ACBZ01000080">
    <property type="protein sequence ID" value="EEG49421.1"/>
    <property type="molecule type" value="Genomic_DNA"/>
</dbReference>
<dbReference type="InterPro" id="IPR024654">
    <property type="entry name" value="Calcineurin-like_PHP_lpxH"/>
</dbReference>
<dbReference type="InterPro" id="IPR000979">
    <property type="entry name" value="Phosphodiesterase_MJ0936/Vps29"/>
</dbReference>
<dbReference type="PATRIC" id="fig|476272.21.peg.3002"/>
<dbReference type="HOGENOM" id="CLU_063749_3_1_9"/>
<proteinExistence type="inferred from homology"/>
<dbReference type="Gene3D" id="3.60.21.10">
    <property type="match status" value="1"/>
</dbReference>
<dbReference type="Proteomes" id="UP000003100">
    <property type="component" value="Unassembled WGS sequence"/>
</dbReference>
<reference evidence="6 7" key="1">
    <citation type="submission" date="2009-01" db="EMBL/GenBank/DDBJ databases">
        <authorList>
            <person name="Fulton L."/>
            <person name="Clifton S."/>
            <person name="Fulton B."/>
            <person name="Xu J."/>
            <person name="Minx P."/>
            <person name="Pepin K.H."/>
            <person name="Johnson M."/>
            <person name="Bhonagiri V."/>
            <person name="Nash W.E."/>
            <person name="Mardis E.R."/>
            <person name="Wilson R.K."/>
        </authorList>
    </citation>
    <scope>NUCLEOTIDE SEQUENCE [LARGE SCALE GENOMIC DNA]</scope>
    <source>
        <strain evidence="7">DSM 10507 / JCM 14656 / S5a33</strain>
    </source>
</reference>
<evidence type="ECO:0000313" key="6">
    <source>
        <dbReference type="EMBL" id="EEG49421.1"/>
    </source>
</evidence>
<dbReference type="SUPFAM" id="SSF56300">
    <property type="entry name" value="Metallo-dependent phosphatases"/>
    <property type="match status" value="1"/>
</dbReference>
<comment type="similarity">
    <text evidence="1 4">Belongs to the metallophosphoesterase superfamily. YfcE family.</text>
</comment>
<dbReference type="InterPro" id="IPR020935">
    <property type="entry name" value="PdiEstase_YfcE_CS"/>
</dbReference>
<accession>C0CLC9</accession>
<dbReference type="AlphaFoldDB" id="C0CLC9"/>
<organism evidence="6 7">
    <name type="scientific">Blautia hydrogenotrophica (strain DSM 10507 / JCM 14656 / S5a33)</name>
    <name type="common">Ruminococcus hydrogenotrophicus</name>
    <dbReference type="NCBI Taxonomy" id="476272"/>
    <lineage>
        <taxon>Bacteria</taxon>
        <taxon>Bacillati</taxon>
        <taxon>Bacillota</taxon>
        <taxon>Clostridia</taxon>
        <taxon>Lachnospirales</taxon>
        <taxon>Lachnospiraceae</taxon>
        <taxon>Blautia</taxon>
    </lineage>
</organism>